<accession>A0A812SBM5</accession>
<dbReference type="Gene3D" id="3.40.50.10140">
    <property type="entry name" value="Toll/interleukin-1 receptor homology (TIR) domain"/>
    <property type="match status" value="1"/>
</dbReference>
<keyword evidence="3" id="KW-1185">Reference proteome</keyword>
<dbReference type="EMBL" id="CAJNIZ010024113">
    <property type="protein sequence ID" value="CAE7474062.1"/>
    <property type="molecule type" value="Genomic_DNA"/>
</dbReference>
<organism evidence="2 3">
    <name type="scientific">Symbiodinium pilosum</name>
    <name type="common">Dinoflagellate</name>
    <dbReference type="NCBI Taxonomy" id="2952"/>
    <lineage>
        <taxon>Eukaryota</taxon>
        <taxon>Sar</taxon>
        <taxon>Alveolata</taxon>
        <taxon>Dinophyceae</taxon>
        <taxon>Suessiales</taxon>
        <taxon>Symbiodiniaceae</taxon>
        <taxon>Symbiodinium</taxon>
    </lineage>
</organism>
<evidence type="ECO:0000313" key="2">
    <source>
        <dbReference type="EMBL" id="CAE7474062.1"/>
    </source>
</evidence>
<evidence type="ECO:0000313" key="3">
    <source>
        <dbReference type="Proteomes" id="UP000649617"/>
    </source>
</evidence>
<name>A0A812SBM5_SYMPI</name>
<feature type="signal peptide" evidence="1">
    <location>
        <begin position="1"/>
        <end position="19"/>
    </location>
</feature>
<dbReference type="AlphaFoldDB" id="A0A812SBM5"/>
<proteinExistence type="predicted"/>
<keyword evidence="1" id="KW-0732">Signal</keyword>
<gene>
    <name evidence="2" type="ORF">SPIL2461_LOCUS12041</name>
</gene>
<feature type="chain" id="PRO_5032293374" description="TIR domain-containing protein" evidence="1">
    <location>
        <begin position="20"/>
        <end position="219"/>
    </location>
</feature>
<reference evidence="2" key="1">
    <citation type="submission" date="2021-02" db="EMBL/GenBank/DDBJ databases">
        <authorList>
            <person name="Dougan E. K."/>
            <person name="Rhodes N."/>
            <person name="Thang M."/>
            <person name="Chan C."/>
        </authorList>
    </citation>
    <scope>NUCLEOTIDE SEQUENCE</scope>
</reference>
<comment type="caution">
    <text evidence="2">The sequence shown here is derived from an EMBL/GenBank/DDBJ whole genome shotgun (WGS) entry which is preliminary data.</text>
</comment>
<evidence type="ECO:0008006" key="4">
    <source>
        <dbReference type="Google" id="ProtNLM"/>
    </source>
</evidence>
<dbReference type="SUPFAM" id="SSF52200">
    <property type="entry name" value="Toll/Interleukin receptor TIR domain"/>
    <property type="match status" value="1"/>
</dbReference>
<dbReference type="InterPro" id="IPR035897">
    <property type="entry name" value="Toll_tir_struct_dom_sf"/>
</dbReference>
<protein>
    <recommendedName>
        <fullName evidence="4">TIR domain-containing protein</fullName>
    </recommendedName>
</protein>
<dbReference type="Proteomes" id="UP000649617">
    <property type="component" value="Unassembled WGS sequence"/>
</dbReference>
<sequence length="219" mass="24927">MIGHLTFIIFICFWQRIREVFKTPHIVFLDKLCISQEDQILKEKGILGLAAFLSRAETLLVLWSPRYFRRLWCTYELATFLNLASKSTRPRKIQVWLAAHSQKRFAMPAVSSMHALEVSGDAESRPHEVCLQLRYHSCCILAAPCAEVTQGGIFARDPQHQGPIIMLTSVLFISFLISQQRAVCVFCGRKAGTVFPPYEGSPTRPVEGSGFRTHREQCR</sequence>
<dbReference type="OrthoDB" id="430346at2759"/>
<evidence type="ECO:0000256" key="1">
    <source>
        <dbReference type="SAM" id="SignalP"/>
    </source>
</evidence>